<evidence type="ECO:0000313" key="2">
    <source>
        <dbReference type="Proteomes" id="UP001163835"/>
    </source>
</evidence>
<dbReference type="Proteomes" id="UP001163835">
    <property type="component" value="Unassembled WGS sequence"/>
</dbReference>
<gene>
    <name evidence="1" type="ORF">F5876DRAFT_84040</name>
</gene>
<name>A0ACC1TH00_9AGAR</name>
<organism evidence="1 2">
    <name type="scientific">Lentinula aff. lateritia</name>
    <dbReference type="NCBI Taxonomy" id="2804960"/>
    <lineage>
        <taxon>Eukaryota</taxon>
        <taxon>Fungi</taxon>
        <taxon>Dikarya</taxon>
        <taxon>Basidiomycota</taxon>
        <taxon>Agaricomycotina</taxon>
        <taxon>Agaricomycetes</taxon>
        <taxon>Agaricomycetidae</taxon>
        <taxon>Agaricales</taxon>
        <taxon>Marasmiineae</taxon>
        <taxon>Omphalotaceae</taxon>
        <taxon>Lentinula</taxon>
    </lineage>
</organism>
<comment type="caution">
    <text evidence="1">The sequence shown here is derived from an EMBL/GenBank/DDBJ whole genome shotgun (WGS) entry which is preliminary data.</text>
</comment>
<evidence type="ECO:0000313" key="1">
    <source>
        <dbReference type="EMBL" id="KAJ3803959.1"/>
    </source>
</evidence>
<keyword evidence="2" id="KW-1185">Reference proteome</keyword>
<protein>
    <submittedName>
        <fullName evidence="1">Uncharacterized protein</fullName>
    </submittedName>
</protein>
<sequence>MYPRVSRGSPPPPYINPPLYDRGPSASEVELTGADASGESDNELNWEEEFRRRRAPSVDSLPPPEALLSNDYVRTSNHLPMVNQAEAPIPNHLHEASEQHRLGGEISAGYSGFSGYNDCGDSEVNNLIGSPQSRSSDHPHSYARITNVNERSYEAGHWRDEVIAWQTQNYHSENYDGNRQSRAFDPLSGRRVNIEVTDPMDSHALNVERIVNHRAENLHTSTISRNGIVDIDGDESVLQPPKPKRGRGWPKKPIPIQEDATTVCVTTPMSPASAPPWHFELLLHLTKPDSGKPRKGATKTQKEPEKCGPVNVSSTVNFDKFLRTCASIVPTSFAGLFTNTFEWHFLKPSTGPWLPITTEAGFQSMLGQAKQQTVKNLVPYIIVRMRKPVQGLVVDEIEDSDEDSDDHIGPIQKKGKIDDELDVIVEKLLNCYPPGRCDQHQDLSCFYHRPLNLHFELTRGRCLVWARDIRDNKPGVDYNQIPLASPLFHAKHALKAQPTKSSEVPAASTTPMAPLTPMHPGGFPVMHNGGYSPYGQYPMMSPMQPMHPMYPFGAGGYPLMHPGWPTPIPAASGSGGSIRFSPPRSSPPPGEGCTLHQFCTEYRLNEEIEAGLGRLGYEPGASLSGLSSDEWREAGIKPVQRDLILKAHKKYQIGRKE</sequence>
<proteinExistence type="predicted"/>
<accession>A0ACC1TH00</accession>
<reference evidence="1" key="1">
    <citation type="submission" date="2022-09" db="EMBL/GenBank/DDBJ databases">
        <title>A Global Phylogenomic Analysis of the Shiitake Genus Lentinula.</title>
        <authorList>
            <consortium name="DOE Joint Genome Institute"/>
            <person name="Sierra-Patev S."/>
            <person name="Min B."/>
            <person name="Naranjo-Ortiz M."/>
            <person name="Looney B."/>
            <person name="Konkel Z."/>
            <person name="Slot J.C."/>
            <person name="Sakamoto Y."/>
            <person name="Steenwyk J.L."/>
            <person name="Rokas A."/>
            <person name="Carro J."/>
            <person name="Camarero S."/>
            <person name="Ferreira P."/>
            <person name="Molpeceres G."/>
            <person name="Ruiz-Duenas F.J."/>
            <person name="Serrano A."/>
            <person name="Henrissat B."/>
            <person name="Drula E."/>
            <person name="Hughes K.W."/>
            <person name="Mata J.L."/>
            <person name="Ishikawa N.K."/>
            <person name="Vargas-Isla R."/>
            <person name="Ushijima S."/>
            <person name="Smith C.A."/>
            <person name="Ahrendt S."/>
            <person name="Andreopoulos W."/>
            <person name="He G."/>
            <person name="Labutti K."/>
            <person name="Lipzen A."/>
            <person name="Ng V."/>
            <person name="Riley R."/>
            <person name="Sandor L."/>
            <person name="Barry K."/>
            <person name="Martinez A.T."/>
            <person name="Xiao Y."/>
            <person name="Gibbons J.G."/>
            <person name="Terashima K."/>
            <person name="Grigoriev I.V."/>
            <person name="Hibbett D.S."/>
        </authorList>
    </citation>
    <scope>NUCLEOTIDE SEQUENCE</scope>
    <source>
        <strain evidence="1">TMI1499</strain>
    </source>
</reference>
<dbReference type="EMBL" id="MU796477">
    <property type="protein sequence ID" value="KAJ3803959.1"/>
    <property type="molecule type" value="Genomic_DNA"/>
</dbReference>